<proteinExistence type="predicted"/>
<sequence>MATGRHAAVARRCDAVRAAIDIAMVRAREARGAHAEPRARDVVRALEDVMRDEDDVDEDARAEAVDVVLNLSLDVSTSWREKVDALARGDDGRDDIHHVRDVSDATQGADEMNLSRIEALLMMDDDAYLAEIAPTSTTKALEMRDDACGDDDIDDDDLIARALCELNAIKRVFYRWATVAEDARNVRLREREAQAICEFHSGRRMRRILVRTIRAWAVHARRGAILRRFERGRAMRARRDGLRAWRRAAEEASTRRSDAIARIRRSTIARVKRNAFETWRRTASEFIANARAREWRRVAIQTMALEAWRRGVGAIKAEREAMYTADVFHTLRVQMRAFGVWQRKVARAHAMVKKAVVRAAFTRWRQSVRAAKFDAQQNILAAQYDEARVMHVIFALWRINARERRVEARAMRRARAFRRSTLSTNTFYAWVIHLRRAKASRARLLFRAFSVWFTRVKRARRLEDIALYYVDSQAISFRDKYAPRFFFAEWRAFVFGMRRRYAAMEFAEHSLVVRAFRTWRHGPSMPTHIVAEQDEQFVENTARVANIIKD</sequence>
<organism evidence="1">
    <name type="scientific">Ostreococcus mediterraneus</name>
    <dbReference type="NCBI Taxonomy" id="1486918"/>
    <lineage>
        <taxon>Eukaryota</taxon>
        <taxon>Viridiplantae</taxon>
        <taxon>Chlorophyta</taxon>
        <taxon>Mamiellophyceae</taxon>
        <taxon>Mamiellales</taxon>
        <taxon>Bathycoccaceae</taxon>
        <taxon>Ostreococcus</taxon>
    </lineage>
</organism>
<evidence type="ECO:0008006" key="2">
    <source>
        <dbReference type="Google" id="ProtNLM"/>
    </source>
</evidence>
<gene>
    <name evidence="1" type="ORF">OMED0929_LOCUS2573</name>
</gene>
<evidence type="ECO:0000313" key="1">
    <source>
        <dbReference type="EMBL" id="CAD8580008.1"/>
    </source>
</evidence>
<dbReference type="AlphaFoldDB" id="A0A7S0KH41"/>
<protein>
    <recommendedName>
        <fullName evidence="2">Sfi1 spindle body domain-containing protein</fullName>
    </recommendedName>
</protein>
<name>A0A7S0KH41_9CHLO</name>
<dbReference type="EMBL" id="HBEW01003137">
    <property type="protein sequence ID" value="CAD8580008.1"/>
    <property type="molecule type" value="Transcribed_RNA"/>
</dbReference>
<accession>A0A7S0KH41</accession>
<reference evidence="1" key="1">
    <citation type="submission" date="2021-01" db="EMBL/GenBank/DDBJ databases">
        <authorList>
            <person name="Corre E."/>
            <person name="Pelletier E."/>
            <person name="Niang G."/>
            <person name="Scheremetjew M."/>
            <person name="Finn R."/>
            <person name="Kale V."/>
            <person name="Holt S."/>
            <person name="Cochrane G."/>
            <person name="Meng A."/>
            <person name="Brown T."/>
            <person name="Cohen L."/>
        </authorList>
    </citation>
    <scope>NUCLEOTIDE SEQUENCE</scope>
    <source>
        <strain evidence="1">Clade-D-RCC2572</strain>
    </source>
</reference>